<sequence length="284" mass="31835">MNNTVTMRTYRFIQIEKINAQVTNVIYDNPPVNLIRPETVSELMDVITDLYEDENLKVAIFSSRTNDYFYNHFDLSKFSEFPVSETVENNPLWTEIILKLSEAPFVSIAVIKGRTRGGGNELALAMDLRYASKEKAYFGQPEVGTGILPGGGGAEWLPRFIGRDRAFEAILTGIDYDAEAAERYGWITRALPDDELDGFVLNIAERLASFDKQALSKAKSQINRGSLPPHKDFLKSYTEFAESMTWPSLSRKFKSLAVLAGQVGGGELEKNLGYYLGIKEKGSF</sequence>
<protein>
    <submittedName>
        <fullName evidence="1">Enoyl-CoA hydratase/isomerase family protein</fullName>
    </submittedName>
</protein>
<proteinExistence type="predicted"/>
<name>A0ABW2ZER7_9SPHI</name>
<dbReference type="Gene3D" id="3.90.226.10">
    <property type="entry name" value="2-enoyl-CoA Hydratase, Chain A, domain 1"/>
    <property type="match status" value="1"/>
</dbReference>
<dbReference type="PANTHER" id="PTHR43459:SF1">
    <property type="entry name" value="EG:BACN32G11.4 PROTEIN"/>
    <property type="match status" value="1"/>
</dbReference>
<dbReference type="PANTHER" id="PTHR43459">
    <property type="entry name" value="ENOYL-COA HYDRATASE"/>
    <property type="match status" value="1"/>
</dbReference>
<evidence type="ECO:0000313" key="1">
    <source>
        <dbReference type="EMBL" id="MFD0764614.1"/>
    </source>
</evidence>
<dbReference type="Proteomes" id="UP001597073">
    <property type="component" value="Unassembled WGS sequence"/>
</dbReference>
<reference evidence="2" key="1">
    <citation type="journal article" date="2019" name="Int. J. Syst. Evol. Microbiol.">
        <title>The Global Catalogue of Microorganisms (GCM) 10K type strain sequencing project: providing services to taxonomists for standard genome sequencing and annotation.</title>
        <authorList>
            <consortium name="The Broad Institute Genomics Platform"/>
            <consortium name="The Broad Institute Genome Sequencing Center for Infectious Disease"/>
            <person name="Wu L."/>
            <person name="Ma J."/>
        </authorList>
    </citation>
    <scope>NUCLEOTIDE SEQUENCE [LARGE SCALE GENOMIC DNA]</scope>
    <source>
        <strain evidence="2">CCUG 60742</strain>
    </source>
</reference>
<comment type="caution">
    <text evidence="1">The sequence shown here is derived from an EMBL/GenBank/DDBJ whole genome shotgun (WGS) entry which is preliminary data.</text>
</comment>
<dbReference type="SUPFAM" id="SSF52096">
    <property type="entry name" value="ClpP/crotonase"/>
    <property type="match status" value="1"/>
</dbReference>
<dbReference type="EMBL" id="JBHTIA010000003">
    <property type="protein sequence ID" value="MFD0764614.1"/>
    <property type="molecule type" value="Genomic_DNA"/>
</dbReference>
<dbReference type="InterPro" id="IPR001753">
    <property type="entry name" value="Enoyl-CoA_hydra/iso"/>
</dbReference>
<keyword evidence="2" id="KW-1185">Reference proteome</keyword>
<gene>
    <name evidence="1" type="ORF">ACFQZI_07095</name>
</gene>
<organism evidence="1 2">
    <name type="scientific">Mucilaginibacter lutimaris</name>
    <dbReference type="NCBI Taxonomy" id="931629"/>
    <lineage>
        <taxon>Bacteria</taxon>
        <taxon>Pseudomonadati</taxon>
        <taxon>Bacteroidota</taxon>
        <taxon>Sphingobacteriia</taxon>
        <taxon>Sphingobacteriales</taxon>
        <taxon>Sphingobacteriaceae</taxon>
        <taxon>Mucilaginibacter</taxon>
    </lineage>
</organism>
<dbReference type="Pfam" id="PF00378">
    <property type="entry name" value="ECH_1"/>
    <property type="match status" value="1"/>
</dbReference>
<evidence type="ECO:0000313" key="2">
    <source>
        <dbReference type="Proteomes" id="UP001597073"/>
    </source>
</evidence>
<dbReference type="InterPro" id="IPR029045">
    <property type="entry name" value="ClpP/crotonase-like_dom_sf"/>
</dbReference>
<accession>A0ABW2ZER7</accession>
<dbReference type="CDD" id="cd06558">
    <property type="entry name" value="crotonase-like"/>
    <property type="match status" value="1"/>
</dbReference>